<evidence type="ECO:0000256" key="1">
    <source>
        <dbReference type="SAM" id="MobiDB-lite"/>
    </source>
</evidence>
<dbReference type="Proteomes" id="UP001497480">
    <property type="component" value="Unassembled WGS sequence"/>
</dbReference>
<evidence type="ECO:0000313" key="2">
    <source>
        <dbReference type="EMBL" id="CAL0305001.1"/>
    </source>
</evidence>
<evidence type="ECO:0000313" key="3">
    <source>
        <dbReference type="Proteomes" id="UP001497480"/>
    </source>
</evidence>
<organism evidence="2 3">
    <name type="scientific">Lupinus luteus</name>
    <name type="common">European yellow lupine</name>
    <dbReference type="NCBI Taxonomy" id="3873"/>
    <lineage>
        <taxon>Eukaryota</taxon>
        <taxon>Viridiplantae</taxon>
        <taxon>Streptophyta</taxon>
        <taxon>Embryophyta</taxon>
        <taxon>Tracheophyta</taxon>
        <taxon>Spermatophyta</taxon>
        <taxon>Magnoliopsida</taxon>
        <taxon>eudicotyledons</taxon>
        <taxon>Gunneridae</taxon>
        <taxon>Pentapetalae</taxon>
        <taxon>rosids</taxon>
        <taxon>fabids</taxon>
        <taxon>Fabales</taxon>
        <taxon>Fabaceae</taxon>
        <taxon>Papilionoideae</taxon>
        <taxon>50 kb inversion clade</taxon>
        <taxon>genistoids sensu lato</taxon>
        <taxon>core genistoids</taxon>
        <taxon>Genisteae</taxon>
        <taxon>Lupinus</taxon>
    </lineage>
</organism>
<dbReference type="EMBL" id="CAXHTB010000004">
    <property type="protein sequence ID" value="CAL0305001.1"/>
    <property type="molecule type" value="Genomic_DNA"/>
</dbReference>
<dbReference type="AlphaFoldDB" id="A0AAV1W6U3"/>
<accession>A0AAV1W6U3</accession>
<keyword evidence="3" id="KW-1185">Reference proteome</keyword>
<feature type="region of interest" description="Disordered" evidence="1">
    <location>
        <begin position="118"/>
        <end position="139"/>
    </location>
</feature>
<gene>
    <name evidence="2" type="ORF">LLUT_LOCUS6061</name>
</gene>
<name>A0AAV1W6U3_LUPLU</name>
<comment type="caution">
    <text evidence="2">The sequence shown here is derived from an EMBL/GenBank/DDBJ whole genome shotgun (WGS) entry which is preliminary data.</text>
</comment>
<sequence>MESIEFVQRLPPHVFFTGIVESPSSPSQPIPFWFRFRIKGGHPSDYIDLDSELVFGPNFGQNDLLGRRIFRLGQESPLYPLNRVPPIISSWGKSGRHSLFCFVAPEAEAVTELLRPELAESSTKSEPPSVVRKKARRANPTAMMRVTEEPLRSMYARLRLSVRVARVVLLFYPLPPFLGPTDASPAQTHVPSRTRGLRASCVRLASLAAAKGLDVLPCYGSMRSEPGPNPVPCVRAASLLRIPKACFPPRSKMKVALMIKISGETAKKRFNMWEDPN</sequence>
<proteinExistence type="predicted"/>
<protein>
    <submittedName>
        <fullName evidence="2">Uncharacterized protein</fullName>
    </submittedName>
</protein>
<reference evidence="2 3" key="1">
    <citation type="submission" date="2024-03" db="EMBL/GenBank/DDBJ databases">
        <authorList>
            <person name="Martinez-Hernandez J."/>
        </authorList>
    </citation>
    <scope>NUCLEOTIDE SEQUENCE [LARGE SCALE GENOMIC DNA]</scope>
</reference>